<dbReference type="EMBL" id="JBHSWB010000002">
    <property type="protein sequence ID" value="MFC6663114.1"/>
    <property type="molecule type" value="Genomic_DNA"/>
</dbReference>
<feature type="domain" description="Schlafen AlbA-2" evidence="1">
    <location>
        <begin position="18"/>
        <end position="152"/>
    </location>
</feature>
<proteinExistence type="predicted"/>
<dbReference type="InterPro" id="IPR007421">
    <property type="entry name" value="Schlafen_AlbA_2_dom"/>
</dbReference>
<organism evidence="2 3">
    <name type="scientific">Deinococcus multiflagellatus</name>
    <dbReference type="NCBI Taxonomy" id="1656887"/>
    <lineage>
        <taxon>Bacteria</taxon>
        <taxon>Thermotogati</taxon>
        <taxon>Deinococcota</taxon>
        <taxon>Deinococci</taxon>
        <taxon>Deinococcales</taxon>
        <taxon>Deinococcaceae</taxon>
        <taxon>Deinococcus</taxon>
    </lineage>
</organism>
<accession>A0ABW1ZQ69</accession>
<keyword evidence="3" id="KW-1185">Reference proteome</keyword>
<comment type="caution">
    <text evidence="2">The sequence shown here is derived from an EMBL/GenBank/DDBJ whole genome shotgun (WGS) entry which is preliminary data.</text>
</comment>
<evidence type="ECO:0000313" key="2">
    <source>
        <dbReference type="EMBL" id="MFC6663114.1"/>
    </source>
</evidence>
<dbReference type="RefSeq" id="WP_224611967.1">
    <property type="nucleotide sequence ID" value="NZ_JAIQXV010000022.1"/>
</dbReference>
<name>A0ABW1ZQ69_9DEIO</name>
<dbReference type="Gene3D" id="3.30.950.30">
    <property type="entry name" value="Schlafen, AAA domain"/>
    <property type="match status" value="1"/>
</dbReference>
<gene>
    <name evidence="2" type="ORF">ACFP90_24010</name>
</gene>
<dbReference type="Proteomes" id="UP001596317">
    <property type="component" value="Unassembled WGS sequence"/>
</dbReference>
<dbReference type="InterPro" id="IPR038461">
    <property type="entry name" value="Schlafen_AlbA_2_dom_sf"/>
</dbReference>
<evidence type="ECO:0000259" key="1">
    <source>
        <dbReference type="Pfam" id="PF04326"/>
    </source>
</evidence>
<sequence>MPPEALARYREILARGQETPKIDFKLQFNPEGDGLAEAVKDFCALANSFDPADPDQRQGLLFVGVRDDGGVQGLPDDFNHDTLTLRLTQRFERRVAPPMRFTVSPPILDEASGQSFAVIAIEPPVHLPHLAIQEVGRVQPGQWFVRRNSSTVLAGPEEFAELHRRLLAQEIHPMRSGLDRLAGELAVLREELGRTQARVGGGGSSVQPTDLADVPLAEAIRQEYAPKETLLLSRIRQLGRDLVARVLEIEAAHLTAGERITAEHFEAALTALEEAARPMAEVGFEISAYVDDARVWEAFALTMEDVVNAVVTGRVREDGALAPVLWFPFILCAYAAATAAVIHRRYHQLVPMLTGTYFQGKLPIMRAIRVLPRAEEWYRRATDSRQCAPLAIRAVNAMTGAAGWFAHRVPRDPEVTGRFAEIVLSLVWMATNSKLNPGDQAHPLPGAFLYEWRHGDALHRRVRQDRDELRSGFPNLPDLLRDFDKNASRYSEGGCMVHFHSQLANALTEP</sequence>
<evidence type="ECO:0000313" key="3">
    <source>
        <dbReference type="Proteomes" id="UP001596317"/>
    </source>
</evidence>
<reference evidence="3" key="1">
    <citation type="journal article" date="2019" name="Int. J. Syst. Evol. Microbiol.">
        <title>The Global Catalogue of Microorganisms (GCM) 10K type strain sequencing project: providing services to taxonomists for standard genome sequencing and annotation.</title>
        <authorList>
            <consortium name="The Broad Institute Genomics Platform"/>
            <consortium name="The Broad Institute Genome Sequencing Center for Infectious Disease"/>
            <person name="Wu L."/>
            <person name="Ma J."/>
        </authorList>
    </citation>
    <scope>NUCLEOTIDE SEQUENCE [LARGE SCALE GENOMIC DNA]</scope>
    <source>
        <strain evidence="3">CCUG 63830</strain>
    </source>
</reference>
<protein>
    <submittedName>
        <fullName evidence="2">RNA-binding domain-containing protein</fullName>
    </submittedName>
</protein>
<dbReference type="Pfam" id="PF04326">
    <property type="entry name" value="SLFN_AlbA_2"/>
    <property type="match status" value="1"/>
</dbReference>